<dbReference type="Proteomes" id="UP001054945">
    <property type="component" value="Unassembled WGS sequence"/>
</dbReference>
<evidence type="ECO:0008006" key="4">
    <source>
        <dbReference type="Google" id="ProtNLM"/>
    </source>
</evidence>
<reference evidence="2 3" key="1">
    <citation type="submission" date="2021-06" db="EMBL/GenBank/DDBJ databases">
        <title>Caerostris extrusa draft genome.</title>
        <authorList>
            <person name="Kono N."/>
            <person name="Arakawa K."/>
        </authorList>
    </citation>
    <scope>NUCLEOTIDE SEQUENCE [LARGE SCALE GENOMIC DNA]</scope>
</reference>
<sequence>MTSAFCMLLRACFACLSHLIIGPGAQRTFLSFLIGFPEWEVIVEDKRKTNSFGPIIMQTAALSREGRNWFLSVQSNGDKSSKEAFQAPRFEMYF</sequence>
<evidence type="ECO:0000313" key="3">
    <source>
        <dbReference type="Proteomes" id="UP001054945"/>
    </source>
</evidence>
<dbReference type="AlphaFoldDB" id="A0AAV4SLX8"/>
<accession>A0AAV4SLX8</accession>
<gene>
    <name evidence="2" type="ORF">CEXT_303441</name>
</gene>
<protein>
    <recommendedName>
        <fullName evidence="4">Secreted protein</fullName>
    </recommendedName>
</protein>
<keyword evidence="3" id="KW-1185">Reference proteome</keyword>
<keyword evidence="1" id="KW-0732">Signal</keyword>
<evidence type="ECO:0000256" key="1">
    <source>
        <dbReference type="SAM" id="SignalP"/>
    </source>
</evidence>
<name>A0AAV4SLX8_CAEEX</name>
<dbReference type="EMBL" id="BPLR01009532">
    <property type="protein sequence ID" value="GIY32688.1"/>
    <property type="molecule type" value="Genomic_DNA"/>
</dbReference>
<comment type="caution">
    <text evidence="2">The sequence shown here is derived from an EMBL/GenBank/DDBJ whole genome shotgun (WGS) entry which is preliminary data.</text>
</comment>
<feature type="chain" id="PRO_5043405549" description="Secreted protein" evidence="1">
    <location>
        <begin position="18"/>
        <end position="94"/>
    </location>
</feature>
<feature type="signal peptide" evidence="1">
    <location>
        <begin position="1"/>
        <end position="17"/>
    </location>
</feature>
<proteinExistence type="predicted"/>
<evidence type="ECO:0000313" key="2">
    <source>
        <dbReference type="EMBL" id="GIY32688.1"/>
    </source>
</evidence>
<organism evidence="2 3">
    <name type="scientific">Caerostris extrusa</name>
    <name type="common">Bark spider</name>
    <name type="synonym">Caerostris bankana</name>
    <dbReference type="NCBI Taxonomy" id="172846"/>
    <lineage>
        <taxon>Eukaryota</taxon>
        <taxon>Metazoa</taxon>
        <taxon>Ecdysozoa</taxon>
        <taxon>Arthropoda</taxon>
        <taxon>Chelicerata</taxon>
        <taxon>Arachnida</taxon>
        <taxon>Araneae</taxon>
        <taxon>Araneomorphae</taxon>
        <taxon>Entelegynae</taxon>
        <taxon>Araneoidea</taxon>
        <taxon>Araneidae</taxon>
        <taxon>Caerostris</taxon>
    </lineage>
</organism>